<dbReference type="InterPro" id="IPR014017">
    <property type="entry name" value="DNA_helicase_UvrD-like_C"/>
</dbReference>
<dbReference type="PANTHER" id="PTHR11070">
    <property type="entry name" value="UVRD / RECB / PCRA DNA HELICASE FAMILY MEMBER"/>
    <property type="match status" value="1"/>
</dbReference>
<evidence type="ECO:0000256" key="6">
    <source>
        <dbReference type="ARBA" id="ARBA00034617"/>
    </source>
</evidence>
<evidence type="ECO:0000256" key="1">
    <source>
        <dbReference type="ARBA" id="ARBA00022741"/>
    </source>
</evidence>
<feature type="domain" description="UvrD-like helicase ATP-binding" evidence="11">
    <location>
        <begin position="3"/>
        <end position="252"/>
    </location>
</feature>
<dbReference type="InterPro" id="IPR000212">
    <property type="entry name" value="DNA_helicase_UvrD/REP"/>
</dbReference>
<dbReference type="EMBL" id="DAAXRP010000018">
    <property type="protein sequence ID" value="HAG2284093.1"/>
    <property type="molecule type" value="Genomic_DNA"/>
</dbReference>
<dbReference type="AlphaFoldDB" id="A0A759YNX7"/>
<evidence type="ECO:0000256" key="8">
    <source>
        <dbReference type="ARBA" id="ARBA00048988"/>
    </source>
</evidence>
<reference evidence="12" key="2">
    <citation type="submission" date="2020-02" db="EMBL/GenBank/DDBJ databases">
        <authorList>
            <consortium name="NCBI Pathogen Detection Project"/>
        </authorList>
    </citation>
    <scope>NUCLEOTIDE SEQUENCE</scope>
    <source>
        <strain evidence="12">MA.CK_94/00001630</strain>
    </source>
</reference>
<evidence type="ECO:0000256" key="7">
    <source>
        <dbReference type="ARBA" id="ARBA00034808"/>
    </source>
</evidence>
<feature type="region of interest" description="Disordered" evidence="10">
    <location>
        <begin position="471"/>
        <end position="508"/>
    </location>
</feature>
<dbReference type="InterPro" id="IPR014016">
    <property type="entry name" value="UvrD-like_ATP-bd"/>
</dbReference>
<dbReference type="EC" id="5.6.2.4" evidence="7"/>
<proteinExistence type="predicted"/>
<dbReference type="PANTHER" id="PTHR11070:SF30">
    <property type="entry name" value="F-BOX DNA HELICASE 1"/>
    <property type="match status" value="1"/>
</dbReference>
<dbReference type="GO" id="GO:0005524">
    <property type="term" value="F:ATP binding"/>
    <property type="evidence" value="ECO:0007669"/>
    <property type="project" value="UniProtKB-UniRule"/>
</dbReference>
<dbReference type="Pfam" id="PF00580">
    <property type="entry name" value="UvrD-helicase"/>
    <property type="match status" value="1"/>
</dbReference>
<evidence type="ECO:0000256" key="9">
    <source>
        <dbReference type="PROSITE-ProRule" id="PRU00560"/>
    </source>
</evidence>
<evidence type="ECO:0000256" key="3">
    <source>
        <dbReference type="ARBA" id="ARBA00022806"/>
    </source>
</evidence>
<gene>
    <name evidence="12" type="ORF">G8W61_004453</name>
</gene>
<feature type="binding site" evidence="9">
    <location>
        <begin position="24"/>
        <end position="31"/>
    </location>
    <ligand>
        <name>ATP</name>
        <dbReference type="ChEBI" id="CHEBI:30616"/>
    </ligand>
</feature>
<evidence type="ECO:0000256" key="4">
    <source>
        <dbReference type="ARBA" id="ARBA00022840"/>
    </source>
</evidence>
<comment type="catalytic activity">
    <reaction evidence="6">
        <text>Couples ATP hydrolysis with the unwinding of duplex DNA by translocating in the 3'-5' direction.</text>
        <dbReference type="EC" id="5.6.2.4"/>
    </reaction>
</comment>
<evidence type="ECO:0000313" key="12">
    <source>
        <dbReference type="EMBL" id="HAG2284093.1"/>
    </source>
</evidence>
<keyword evidence="3 9" id="KW-0347">Helicase</keyword>
<accession>A0A759YNX7</accession>
<protein>
    <recommendedName>
        <fullName evidence="7">DNA 3'-5' helicase</fullName>
        <ecNumber evidence="7">5.6.2.4</ecNumber>
    </recommendedName>
</protein>
<name>A0A759YNX7_SALER</name>
<dbReference type="GO" id="GO:0000724">
    <property type="term" value="P:double-strand break repair via homologous recombination"/>
    <property type="evidence" value="ECO:0007669"/>
    <property type="project" value="TreeGrafter"/>
</dbReference>
<dbReference type="Pfam" id="PF13361">
    <property type="entry name" value="UvrD_C"/>
    <property type="match status" value="1"/>
</dbReference>
<dbReference type="GO" id="GO:0003677">
    <property type="term" value="F:DNA binding"/>
    <property type="evidence" value="ECO:0007669"/>
    <property type="project" value="InterPro"/>
</dbReference>
<evidence type="ECO:0000256" key="2">
    <source>
        <dbReference type="ARBA" id="ARBA00022801"/>
    </source>
</evidence>
<reference evidence="12" key="1">
    <citation type="journal article" date="2018" name="Genome Biol.">
        <title>SKESA: strategic k-mer extension for scrupulous assemblies.</title>
        <authorList>
            <person name="Souvorov A."/>
            <person name="Agarwala R."/>
            <person name="Lipman D.J."/>
        </authorList>
    </citation>
    <scope>NUCLEOTIDE SEQUENCE</scope>
    <source>
        <strain evidence="12">MA.CK_94/00001630</strain>
    </source>
</reference>
<comment type="caution">
    <text evidence="12">The sequence shown here is derived from an EMBL/GenBank/DDBJ whole genome shotgun (WGS) entry which is preliminary data.</text>
</comment>
<keyword evidence="4 9" id="KW-0067">ATP-binding</keyword>
<dbReference type="GO" id="GO:0043138">
    <property type="term" value="F:3'-5' DNA helicase activity"/>
    <property type="evidence" value="ECO:0007669"/>
    <property type="project" value="UniProtKB-EC"/>
</dbReference>
<evidence type="ECO:0000256" key="5">
    <source>
        <dbReference type="ARBA" id="ARBA00023235"/>
    </source>
</evidence>
<comment type="catalytic activity">
    <reaction evidence="8">
        <text>ATP + H2O = ADP + phosphate + H(+)</text>
        <dbReference type="Rhea" id="RHEA:13065"/>
        <dbReference type="ChEBI" id="CHEBI:15377"/>
        <dbReference type="ChEBI" id="CHEBI:15378"/>
        <dbReference type="ChEBI" id="CHEBI:30616"/>
        <dbReference type="ChEBI" id="CHEBI:43474"/>
        <dbReference type="ChEBI" id="CHEBI:456216"/>
        <dbReference type="EC" id="5.6.2.4"/>
    </reaction>
</comment>
<dbReference type="GO" id="GO:0031297">
    <property type="term" value="P:replication fork processing"/>
    <property type="evidence" value="ECO:0007669"/>
    <property type="project" value="TreeGrafter"/>
</dbReference>
<keyword evidence="2 9" id="KW-0378">Hydrolase</keyword>
<keyword evidence="1 9" id="KW-0547">Nucleotide-binding</keyword>
<dbReference type="GO" id="GO:0016787">
    <property type="term" value="F:hydrolase activity"/>
    <property type="evidence" value="ECO:0007669"/>
    <property type="project" value="UniProtKB-UniRule"/>
</dbReference>
<dbReference type="InterPro" id="IPR027417">
    <property type="entry name" value="P-loop_NTPase"/>
</dbReference>
<dbReference type="PROSITE" id="PS51198">
    <property type="entry name" value="UVRD_HELICASE_ATP_BIND"/>
    <property type="match status" value="1"/>
</dbReference>
<sequence>MTYSDTPEQSAVIAWQGVRLVVGAFAGTGKTTTLRRFAEQNPDERMLYVAYNRAIRDEAQQKFPYNVTCRTSHQLAFAVTGKHFGPRITGNLKVTDIARALNSKKWRLAGNVLFTLNHFMSSADEQIMAMHTPGEEELSGEEQAQTLAAARQVWLTMTARRGDFPVTHDTYLKLYQLSRPNLSSRYSTILFDEAQDANPVTSAIVLNQTCRVVLVGDPHQQIYRFRGADNAMNAPVLDGADRLWLTHSFRFGPEVANVANRLLALKGEMRKVTGKGGPDRVVETLPRTCGHRAVLHRTVCGVISTALHYSLAGKKVYWVGGMESYRVEDLLDLYWLSVDLPERMKKDTLTQNYRDYAEYCEVAEETGDPEMKQSMNILDQFFPLPDRLKTLWQQRVEDEREADVTVCTAHRSKGLEWDTVKLYDDFADILDPEMPADKRDDELNLLYVATTRARRTLVPDPVVLEVLAQPPAEDILSRQSEGNSEAVDNGDDGNDGNDGNDSADEDVA</sequence>
<evidence type="ECO:0000259" key="11">
    <source>
        <dbReference type="PROSITE" id="PS51198"/>
    </source>
</evidence>
<dbReference type="SUPFAM" id="SSF52540">
    <property type="entry name" value="P-loop containing nucleoside triphosphate hydrolases"/>
    <property type="match status" value="1"/>
</dbReference>
<organism evidence="12">
    <name type="scientific">Salmonella enterica</name>
    <name type="common">Salmonella choleraesuis</name>
    <dbReference type="NCBI Taxonomy" id="28901"/>
    <lineage>
        <taxon>Bacteria</taxon>
        <taxon>Pseudomonadati</taxon>
        <taxon>Pseudomonadota</taxon>
        <taxon>Gammaproteobacteria</taxon>
        <taxon>Enterobacterales</taxon>
        <taxon>Enterobacteriaceae</taxon>
        <taxon>Salmonella</taxon>
    </lineage>
</organism>
<dbReference type="Gene3D" id="3.40.50.300">
    <property type="entry name" value="P-loop containing nucleotide triphosphate hydrolases"/>
    <property type="match status" value="2"/>
</dbReference>
<evidence type="ECO:0000256" key="10">
    <source>
        <dbReference type="SAM" id="MobiDB-lite"/>
    </source>
</evidence>
<keyword evidence="5" id="KW-0413">Isomerase</keyword>